<sequence>MKSLPLMSAPLPMNMLEKIQSRLEHLSKSERKVAEVILATPAQAIHSSIAALALEAGVSEPTVNRFCRSLETRGFPDFKLHLAQSLAHGTLYVNRNVDEERQRRVLYGKNFRVSHGQFRSGPPLSRYVSGQSRRRPSDPGQENCLLWPRFFGSRRS</sequence>
<protein>
    <submittedName>
        <fullName evidence="3">Uncharacterized HTH-type transcriptional regulator ybbH</fullName>
    </submittedName>
</protein>
<dbReference type="AlphaFoldDB" id="A0A485AUB4"/>
<dbReference type="PANTHER" id="PTHR30514:SF1">
    <property type="entry name" value="HTH-TYPE TRANSCRIPTIONAL REGULATOR HEXR-RELATED"/>
    <property type="match status" value="1"/>
</dbReference>
<dbReference type="Proteomes" id="UP000345637">
    <property type="component" value="Unassembled WGS sequence"/>
</dbReference>
<gene>
    <name evidence="3" type="primary">ybbH_2</name>
    <name evidence="3" type="ORF">NCTC12998_01981</name>
</gene>
<dbReference type="InterPro" id="IPR036388">
    <property type="entry name" value="WH-like_DNA-bd_sf"/>
</dbReference>
<evidence type="ECO:0000256" key="1">
    <source>
        <dbReference type="SAM" id="MobiDB-lite"/>
    </source>
</evidence>
<name>A0A485AUB4_RAOPL</name>
<accession>A0A485AUB4</accession>
<dbReference type="InterPro" id="IPR000281">
    <property type="entry name" value="HTH_RpiR"/>
</dbReference>
<dbReference type="EMBL" id="CAADJE010000021">
    <property type="protein sequence ID" value="VFS62828.1"/>
    <property type="molecule type" value="Genomic_DNA"/>
</dbReference>
<dbReference type="PROSITE" id="PS51071">
    <property type="entry name" value="HTH_RPIR"/>
    <property type="match status" value="1"/>
</dbReference>
<evidence type="ECO:0000313" key="4">
    <source>
        <dbReference type="Proteomes" id="UP000345637"/>
    </source>
</evidence>
<dbReference type="GO" id="GO:0097367">
    <property type="term" value="F:carbohydrate derivative binding"/>
    <property type="evidence" value="ECO:0007669"/>
    <property type="project" value="InterPro"/>
</dbReference>
<dbReference type="Pfam" id="PF01418">
    <property type="entry name" value="HTH_6"/>
    <property type="match status" value="1"/>
</dbReference>
<dbReference type="Gene3D" id="1.10.10.10">
    <property type="entry name" value="Winged helix-like DNA-binding domain superfamily/Winged helix DNA-binding domain"/>
    <property type="match status" value="1"/>
</dbReference>
<organism evidence="3 4">
    <name type="scientific">Raoultella planticola</name>
    <name type="common">Klebsiella planticola</name>
    <dbReference type="NCBI Taxonomy" id="575"/>
    <lineage>
        <taxon>Bacteria</taxon>
        <taxon>Pseudomonadati</taxon>
        <taxon>Pseudomonadota</taxon>
        <taxon>Gammaproteobacteria</taxon>
        <taxon>Enterobacterales</taxon>
        <taxon>Enterobacteriaceae</taxon>
        <taxon>Klebsiella/Raoultella group</taxon>
        <taxon>Raoultella</taxon>
    </lineage>
</organism>
<dbReference type="FunFam" id="1.10.10.10:FF:000060">
    <property type="entry name" value="DNA-binding transcriptional regulator HexR"/>
    <property type="match status" value="1"/>
</dbReference>
<evidence type="ECO:0000259" key="2">
    <source>
        <dbReference type="PROSITE" id="PS51071"/>
    </source>
</evidence>
<dbReference type="PANTHER" id="PTHR30514">
    <property type="entry name" value="GLUCOKINASE"/>
    <property type="match status" value="1"/>
</dbReference>
<proteinExistence type="predicted"/>
<dbReference type="GO" id="GO:0003677">
    <property type="term" value="F:DNA binding"/>
    <property type="evidence" value="ECO:0007669"/>
    <property type="project" value="InterPro"/>
</dbReference>
<dbReference type="SUPFAM" id="SSF46689">
    <property type="entry name" value="Homeodomain-like"/>
    <property type="match status" value="1"/>
</dbReference>
<feature type="region of interest" description="Disordered" evidence="1">
    <location>
        <begin position="122"/>
        <end position="141"/>
    </location>
</feature>
<evidence type="ECO:0000313" key="3">
    <source>
        <dbReference type="EMBL" id="VFS62828.1"/>
    </source>
</evidence>
<feature type="domain" description="HTH rpiR-type" evidence="2">
    <location>
        <begin position="13"/>
        <end position="89"/>
    </location>
</feature>
<dbReference type="GO" id="GO:0003700">
    <property type="term" value="F:DNA-binding transcription factor activity"/>
    <property type="evidence" value="ECO:0007669"/>
    <property type="project" value="InterPro"/>
</dbReference>
<reference evidence="3 4" key="1">
    <citation type="submission" date="2019-03" db="EMBL/GenBank/DDBJ databases">
        <authorList>
            <consortium name="Pathogen Informatics"/>
        </authorList>
    </citation>
    <scope>NUCLEOTIDE SEQUENCE [LARGE SCALE GENOMIC DNA]</scope>
    <source>
        <strain evidence="3 4">NCTC12998</strain>
    </source>
</reference>
<dbReference type="InterPro" id="IPR047640">
    <property type="entry name" value="RpiR-like"/>
</dbReference>
<dbReference type="InterPro" id="IPR009057">
    <property type="entry name" value="Homeodomain-like_sf"/>
</dbReference>